<dbReference type="EMBL" id="PYAV01000007">
    <property type="protein sequence ID" value="PSL45032.1"/>
    <property type="molecule type" value="Genomic_DNA"/>
</dbReference>
<dbReference type="EC" id="2.1.1.-" evidence="6"/>
<feature type="binding site" evidence="6">
    <location>
        <position position="173"/>
    </location>
    <ligand>
        <name>S-adenosyl-L-methionine</name>
        <dbReference type="ChEBI" id="CHEBI:59789"/>
    </ligand>
</feature>
<keyword evidence="3 6" id="KW-0489">Methyltransferase</keyword>
<dbReference type="PANTHER" id="PTHR43648:SF1">
    <property type="entry name" value="ELECTRON TRANSFER FLAVOPROTEIN BETA SUBUNIT LYSINE METHYLTRANSFERASE"/>
    <property type="match status" value="1"/>
</dbReference>
<comment type="subcellular location">
    <subcellularLocation>
        <location evidence="6">Cytoplasm</location>
    </subcellularLocation>
</comment>
<dbReference type="CDD" id="cd02440">
    <property type="entry name" value="AdoMet_MTases"/>
    <property type="match status" value="1"/>
</dbReference>
<proteinExistence type="inferred from homology"/>
<evidence type="ECO:0000256" key="3">
    <source>
        <dbReference type="ARBA" id="ARBA00022603"/>
    </source>
</evidence>
<keyword evidence="7" id="KW-0689">Ribosomal protein</keyword>
<keyword evidence="5 6" id="KW-0949">S-adenosyl-L-methionine</keyword>
<gene>
    <name evidence="6" type="primary">prmA</name>
    <name evidence="7" type="ORF">B0H94_10737</name>
</gene>
<dbReference type="PANTHER" id="PTHR43648">
    <property type="entry name" value="ELECTRON TRANSFER FLAVOPROTEIN BETA SUBUNIT LYSINE METHYLTRANSFERASE"/>
    <property type="match status" value="1"/>
</dbReference>
<dbReference type="NCBIfam" id="TIGR00406">
    <property type="entry name" value="prmA"/>
    <property type="match status" value="1"/>
</dbReference>
<keyword evidence="7" id="KW-0687">Ribonucleoprotein</keyword>
<protein>
    <recommendedName>
        <fullName evidence="6">Ribosomal protein L11 methyltransferase</fullName>
        <shortName evidence="6">L11 Mtase</shortName>
        <ecNumber evidence="6">2.1.1.-</ecNumber>
    </recommendedName>
</protein>
<dbReference type="Proteomes" id="UP000242310">
    <property type="component" value="Unassembled WGS sequence"/>
</dbReference>
<reference evidence="7 8" key="1">
    <citation type="submission" date="2018-03" db="EMBL/GenBank/DDBJ databases">
        <title>Genomic Encyclopedia of Type Strains, Phase III (KMG-III): the genomes of soil and plant-associated and newly described type strains.</title>
        <authorList>
            <person name="Whitman W."/>
        </authorList>
    </citation>
    <scope>NUCLEOTIDE SEQUENCE [LARGE SCALE GENOMIC DNA]</scope>
    <source>
        <strain evidence="7 8">CGMCC 1.07653</strain>
    </source>
</reference>
<dbReference type="InterPro" id="IPR004498">
    <property type="entry name" value="Ribosomal_PrmA_MeTrfase"/>
</dbReference>
<name>A0A2P8HFM5_9BACI</name>
<keyword evidence="4 6" id="KW-0808">Transferase</keyword>
<comment type="catalytic activity">
    <reaction evidence="6">
        <text>L-lysyl-[protein] + 3 S-adenosyl-L-methionine = N(6),N(6),N(6)-trimethyl-L-lysyl-[protein] + 3 S-adenosyl-L-homocysteine + 3 H(+)</text>
        <dbReference type="Rhea" id="RHEA:54192"/>
        <dbReference type="Rhea" id="RHEA-COMP:9752"/>
        <dbReference type="Rhea" id="RHEA-COMP:13826"/>
        <dbReference type="ChEBI" id="CHEBI:15378"/>
        <dbReference type="ChEBI" id="CHEBI:29969"/>
        <dbReference type="ChEBI" id="CHEBI:57856"/>
        <dbReference type="ChEBI" id="CHEBI:59789"/>
        <dbReference type="ChEBI" id="CHEBI:61961"/>
    </reaction>
</comment>
<evidence type="ECO:0000256" key="6">
    <source>
        <dbReference type="HAMAP-Rule" id="MF_00735"/>
    </source>
</evidence>
<dbReference type="HAMAP" id="MF_00735">
    <property type="entry name" value="Methyltr_PrmA"/>
    <property type="match status" value="1"/>
</dbReference>
<dbReference type="PIRSF" id="PIRSF000401">
    <property type="entry name" value="RPL11_MTase"/>
    <property type="match status" value="1"/>
</dbReference>
<evidence type="ECO:0000256" key="4">
    <source>
        <dbReference type="ARBA" id="ARBA00022679"/>
    </source>
</evidence>
<evidence type="ECO:0000256" key="5">
    <source>
        <dbReference type="ARBA" id="ARBA00022691"/>
    </source>
</evidence>
<dbReference type="InterPro" id="IPR029063">
    <property type="entry name" value="SAM-dependent_MTases_sf"/>
</dbReference>
<dbReference type="GO" id="GO:0005840">
    <property type="term" value="C:ribosome"/>
    <property type="evidence" value="ECO:0007669"/>
    <property type="project" value="UniProtKB-KW"/>
</dbReference>
<evidence type="ECO:0000313" key="7">
    <source>
        <dbReference type="EMBL" id="PSL45032.1"/>
    </source>
</evidence>
<comment type="caution">
    <text evidence="7">The sequence shown here is derived from an EMBL/GenBank/DDBJ whole genome shotgun (WGS) entry which is preliminary data.</text>
</comment>
<feature type="binding site" evidence="6">
    <location>
        <position position="216"/>
    </location>
    <ligand>
        <name>S-adenosyl-L-methionine</name>
        <dbReference type="ChEBI" id="CHEBI:59789"/>
    </ligand>
</feature>
<evidence type="ECO:0000256" key="1">
    <source>
        <dbReference type="ARBA" id="ARBA00009741"/>
    </source>
</evidence>
<dbReference type="GO" id="GO:0005737">
    <property type="term" value="C:cytoplasm"/>
    <property type="evidence" value="ECO:0007669"/>
    <property type="project" value="UniProtKB-SubCell"/>
</dbReference>
<feature type="binding site" evidence="6">
    <location>
        <position position="260"/>
    </location>
    <ligand>
        <name>S-adenosyl-L-methionine</name>
        <dbReference type="ChEBI" id="CHEBI:59789"/>
    </ligand>
</feature>
<dbReference type="SUPFAM" id="SSF53335">
    <property type="entry name" value="S-adenosyl-L-methionine-dependent methyltransferases"/>
    <property type="match status" value="1"/>
</dbReference>
<dbReference type="GO" id="GO:0032259">
    <property type="term" value="P:methylation"/>
    <property type="evidence" value="ECO:0007669"/>
    <property type="project" value="UniProtKB-KW"/>
</dbReference>
<dbReference type="Gene3D" id="3.40.50.150">
    <property type="entry name" value="Vaccinia Virus protein VP39"/>
    <property type="match status" value="1"/>
</dbReference>
<keyword evidence="8" id="KW-1185">Reference proteome</keyword>
<evidence type="ECO:0000256" key="2">
    <source>
        <dbReference type="ARBA" id="ARBA00022490"/>
    </source>
</evidence>
<dbReference type="InterPro" id="IPR050078">
    <property type="entry name" value="Ribosomal_L11_MeTrfase_PrmA"/>
</dbReference>
<accession>A0A2P8HFM5</accession>
<dbReference type="Pfam" id="PF06325">
    <property type="entry name" value="PrmA"/>
    <property type="match status" value="1"/>
</dbReference>
<comment type="function">
    <text evidence="6">Methylates ribosomal protein L11.</text>
</comment>
<comment type="similarity">
    <text evidence="1 6">Belongs to the methyltransferase superfamily. PrmA family.</text>
</comment>
<organism evidence="7 8">
    <name type="scientific">Salsuginibacillus halophilus</name>
    <dbReference type="NCBI Taxonomy" id="517424"/>
    <lineage>
        <taxon>Bacteria</taxon>
        <taxon>Bacillati</taxon>
        <taxon>Bacillota</taxon>
        <taxon>Bacilli</taxon>
        <taxon>Bacillales</taxon>
        <taxon>Bacillaceae</taxon>
        <taxon>Salsuginibacillus</taxon>
    </lineage>
</organism>
<evidence type="ECO:0000313" key="8">
    <source>
        <dbReference type="Proteomes" id="UP000242310"/>
    </source>
</evidence>
<feature type="binding site" evidence="6">
    <location>
        <position position="194"/>
    </location>
    <ligand>
        <name>S-adenosyl-L-methionine</name>
        <dbReference type="ChEBI" id="CHEBI:59789"/>
    </ligand>
</feature>
<dbReference type="AlphaFoldDB" id="A0A2P8HFM5"/>
<sequence>MRNFTEGKRLPLVWVEFAIETTQSAVEPISNILHEAGASGVVIEDAADFQANEKSTEDEVYEFKPEDYPAEGVRVKAYFPENETVKTVVENVKTSINELPRYDVELGANKITLAKVEEEDWAHAWKKYYKPVVVSDTMTIVPSWEVYEPRNTHEQVIELDPGMAFGTGTHPSTVLSLQLMEQYVTKNDEVIDIGTGSGILSIAAAKLGAKQVTALDVDEVAVYSACENIRLNDVNEQITVQQNDLLEAVGTQEADVVVANLLADIILRLTPDVHRVIRPGGCFISAGIIGRRKQDVIDAFEREGFQVLRTAEVEDWVAIAVQAPEA</sequence>
<keyword evidence="2 6" id="KW-0963">Cytoplasm</keyword>
<dbReference type="GO" id="GO:0016279">
    <property type="term" value="F:protein-lysine N-methyltransferase activity"/>
    <property type="evidence" value="ECO:0007669"/>
    <property type="project" value="RHEA"/>
</dbReference>